<dbReference type="InterPro" id="IPR001497">
    <property type="entry name" value="MethylDNA_cys_MeTrfase_AS"/>
</dbReference>
<keyword evidence="5" id="KW-0010">Activator</keyword>
<evidence type="ECO:0000313" key="10">
    <source>
        <dbReference type="Proteomes" id="UP000596857"/>
    </source>
</evidence>
<dbReference type="Pfam" id="PF01035">
    <property type="entry name" value="DNA_binding_1"/>
    <property type="match status" value="1"/>
</dbReference>
<comment type="caution">
    <text evidence="9">The sequence shown here is derived from an EMBL/GenBank/DDBJ whole genome shotgun (WGS) entry which is preliminary data.</text>
</comment>
<dbReference type="InterPro" id="IPR036631">
    <property type="entry name" value="MGMT_N_sf"/>
</dbReference>
<evidence type="ECO:0000256" key="2">
    <source>
        <dbReference type="ARBA" id="ARBA00022603"/>
    </source>
</evidence>
<comment type="catalytic activity">
    <reaction evidence="1">
        <text>a 4-O-methyl-thymidine in DNA + L-cysteinyl-[protein] = a thymidine in DNA + S-methyl-L-cysteinyl-[protein]</text>
        <dbReference type="Rhea" id="RHEA:53428"/>
        <dbReference type="Rhea" id="RHEA-COMP:10131"/>
        <dbReference type="Rhea" id="RHEA-COMP:10132"/>
        <dbReference type="Rhea" id="RHEA-COMP:13555"/>
        <dbReference type="Rhea" id="RHEA-COMP:13556"/>
        <dbReference type="ChEBI" id="CHEBI:29950"/>
        <dbReference type="ChEBI" id="CHEBI:82612"/>
        <dbReference type="ChEBI" id="CHEBI:137386"/>
        <dbReference type="ChEBI" id="CHEBI:137387"/>
        <dbReference type="EC" id="2.1.1.63"/>
    </reaction>
</comment>
<keyword evidence="10" id="KW-1185">Reference proteome</keyword>
<dbReference type="PANTHER" id="PTHR10815:SF5">
    <property type="entry name" value="METHYLATED-DNA--PROTEIN-CYSTEINE METHYLTRANSFERASE"/>
    <property type="match status" value="1"/>
</dbReference>
<dbReference type="Proteomes" id="UP000596857">
    <property type="component" value="Unassembled WGS sequence"/>
</dbReference>
<dbReference type="Gene3D" id="1.10.10.10">
    <property type="entry name" value="Winged helix-like DNA-binding domain superfamily/Winged helix DNA-binding domain"/>
    <property type="match status" value="1"/>
</dbReference>
<dbReference type="NCBIfam" id="TIGR00589">
    <property type="entry name" value="ogt"/>
    <property type="match status" value="1"/>
</dbReference>
<evidence type="ECO:0000256" key="5">
    <source>
        <dbReference type="ARBA" id="ARBA00023159"/>
    </source>
</evidence>
<organism evidence="9 10">
    <name type="scientific">Paenibacillus phytohabitans</name>
    <dbReference type="NCBI Taxonomy" id="2654978"/>
    <lineage>
        <taxon>Bacteria</taxon>
        <taxon>Bacillati</taxon>
        <taxon>Bacillota</taxon>
        <taxon>Bacilli</taxon>
        <taxon>Bacillales</taxon>
        <taxon>Paenibacillaceae</taxon>
        <taxon>Paenibacillus</taxon>
    </lineage>
</organism>
<dbReference type="InterPro" id="IPR014048">
    <property type="entry name" value="MethylDNA_cys_MeTrfase_DNA-bd"/>
</dbReference>
<evidence type="ECO:0000256" key="4">
    <source>
        <dbReference type="ARBA" id="ARBA00022763"/>
    </source>
</evidence>
<evidence type="ECO:0000256" key="7">
    <source>
        <dbReference type="ARBA" id="ARBA00049348"/>
    </source>
</evidence>
<evidence type="ECO:0000256" key="1">
    <source>
        <dbReference type="ARBA" id="ARBA00001286"/>
    </source>
</evidence>
<evidence type="ECO:0000256" key="6">
    <source>
        <dbReference type="ARBA" id="ARBA00023204"/>
    </source>
</evidence>
<dbReference type="InterPro" id="IPR004026">
    <property type="entry name" value="Ada_DNA_repair_Zn-bd"/>
</dbReference>
<dbReference type="PROSITE" id="PS01124">
    <property type="entry name" value="HTH_ARAC_FAMILY_2"/>
    <property type="match status" value="1"/>
</dbReference>
<reference evidence="9 10" key="1">
    <citation type="submission" date="2019-10" db="EMBL/GenBank/DDBJ databases">
        <title>Description of Paenibacillus terricola sp. nov.</title>
        <authorList>
            <person name="Carlier A."/>
            <person name="Qi S."/>
        </authorList>
    </citation>
    <scope>NUCLEOTIDE SEQUENCE [LARGE SCALE GENOMIC DNA]</scope>
    <source>
        <strain evidence="9 10">LMG 31459</strain>
    </source>
</reference>
<dbReference type="PIRSF" id="PIRSF000409">
    <property type="entry name" value="Ada"/>
    <property type="match status" value="1"/>
</dbReference>
<evidence type="ECO:0000256" key="3">
    <source>
        <dbReference type="ARBA" id="ARBA00022679"/>
    </source>
</evidence>
<evidence type="ECO:0000259" key="8">
    <source>
        <dbReference type="PROSITE" id="PS01124"/>
    </source>
</evidence>
<dbReference type="EC" id="2.1.1.63" evidence="9"/>
<dbReference type="CDD" id="cd06445">
    <property type="entry name" value="ATase"/>
    <property type="match status" value="1"/>
</dbReference>
<dbReference type="InterPro" id="IPR016221">
    <property type="entry name" value="Bifunct_regulatory_prot_Ada"/>
</dbReference>
<dbReference type="Gene3D" id="3.40.10.10">
    <property type="entry name" value="DNA Methylphosphotriester Repair Domain"/>
    <property type="match status" value="1"/>
</dbReference>
<dbReference type="InterPro" id="IPR036217">
    <property type="entry name" value="MethylDNA_cys_MeTrfase_DNAb"/>
</dbReference>
<dbReference type="InterPro" id="IPR018060">
    <property type="entry name" value="HTH_AraC"/>
</dbReference>
<dbReference type="SUPFAM" id="SSF46767">
    <property type="entry name" value="Methylated DNA-protein cysteine methyltransferase, C-terminal domain"/>
    <property type="match status" value="1"/>
</dbReference>
<keyword evidence="3 9" id="KW-0808">Transferase</keyword>
<keyword evidence="4" id="KW-0227">DNA damage</keyword>
<dbReference type="SUPFAM" id="SSF57884">
    <property type="entry name" value="Ada DNA repair protein, N-terminal domain (N-Ada 10)"/>
    <property type="match status" value="1"/>
</dbReference>
<name>A0ABX1YG10_9BACL</name>
<keyword evidence="6" id="KW-0234">DNA repair</keyword>
<accession>A0ABX1YG10</accession>
<proteinExistence type="predicted"/>
<dbReference type="Gene3D" id="1.10.10.60">
    <property type="entry name" value="Homeodomain-like"/>
    <property type="match status" value="1"/>
</dbReference>
<dbReference type="GO" id="GO:0032259">
    <property type="term" value="P:methylation"/>
    <property type="evidence" value="ECO:0007669"/>
    <property type="project" value="UniProtKB-KW"/>
</dbReference>
<comment type="catalytic activity">
    <reaction evidence="7">
        <text>a 6-O-methyl-2'-deoxyguanosine in DNA + L-cysteinyl-[protein] = S-methyl-L-cysteinyl-[protein] + a 2'-deoxyguanosine in DNA</text>
        <dbReference type="Rhea" id="RHEA:24000"/>
        <dbReference type="Rhea" id="RHEA-COMP:10131"/>
        <dbReference type="Rhea" id="RHEA-COMP:10132"/>
        <dbReference type="Rhea" id="RHEA-COMP:11367"/>
        <dbReference type="Rhea" id="RHEA-COMP:11368"/>
        <dbReference type="ChEBI" id="CHEBI:29950"/>
        <dbReference type="ChEBI" id="CHEBI:82612"/>
        <dbReference type="ChEBI" id="CHEBI:85445"/>
        <dbReference type="ChEBI" id="CHEBI:85448"/>
        <dbReference type="EC" id="2.1.1.63"/>
    </reaction>
</comment>
<keyword evidence="2 9" id="KW-0489">Methyltransferase</keyword>
<dbReference type="PROSITE" id="PS00374">
    <property type="entry name" value="MGMT"/>
    <property type="match status" value="1"/>
</dbReference>
<sequence length="358" mass="40289">MIMIHNEERKAEYYQALLEKKSDYEGVFYVGVTSTGVFCRPTCPARKPKYDNCEFYETAQQALLASFRPCQRCRPLSHPNHVSDIVRLLVEAVEQNPEKRWKGQDFKELSIDESTARRQFKKRFGMTFVEYARSRRMGLALKSIRSGGKIIDTQLASGYDSSSGFRDAFSRIMGAAPTRLEDSLILRASWLDTPLGPMMAVADDSGLYLLEFVDRRGLEREVERLRTRLKAAIIPGQTPPIQSMERELSQFFEGTLTEFKTPLHLVGSPFQKSVWEQLKKIPPGETRSYADIALALGKPAAYRAVAQANGANQIAIVIPCHRVINTSGKLGGYGGGVARKEWLLNHEKIGGQYNEKST</sequence>
<dbReference type="Pfam" id="PF02805">
    <property type="entry name" value="Ada_Zn_binding"/>
    <property type="match status" value="1"/>
</dbReference>
<dbReference type="GO" id="GO:0003908">
    <property type="term" value="F:methylated-DNA-[protein]-cysteine S-methyltransferase activity"/>
    <property type="evidence" value="ECO:0007669"/>
    <property type="project" value="UniProtKB-EC"/>
</dbReference>
<dbReference type="Pfam" id="PF12833">
    <property type="entry name" value="HTH_18"/>
    <property type="match status" value="1"/>
</dbReference>
<evidence type="ECO:0000313" key="9">
    <source>
        <dbReference type="EMBL" id="NOU79950.1"/>
    </source>
</evidence>
<dbReference type="EMBL" id="WHOB01000037">
    <property type="protein sequence ID" value="NOU79950.1"/>
    <property type="molecule type" value="Genomic_DNA"/>
</dbReference>
<dbReference type="PANTHER" id="PTHR10815">
    <property type="entry name" value="METHYLATED-DNA--PROTEIN-CYSTEINE METHYLTRANSFERASE"/>
    <property type="match status" value="1"/>
</dbReference>
<dbReference type="InterPro" id="IPR035451">
    <property type="entry name" value="Ada-like_dom_sf"/>
</dbReference>
<protein>
    <submittedName>
        <fullName evidence="9">Methylated-DNA--[protein]-cysteine S-methyltransferase</fullName>
        <ecNumber evidence="9">2.1.1.63</ecNumber>
    </submittedName>
</protein>
<gene>
    <name evidence="9" type="ORF">GC101_13820</name>
</gene>
<dbReference type="SUPFAM" id="SSF53155">
    <property type="entry name" value="Methylated DNA-protein cysteine methyltransferase domain"/>
    <property type="match status" value="1"/>
</dbReference>
<dbReference type="InterPro" id="IPR036388">
    <property type="entry name" value="WH-like_DNA-bd_sf"/>
</dbReference>
<dbReference type="Gene3D" id="3.30.160.70">
    <property type="entry name" value="Methylated DNA-protein cysteine methyltransferase domain"/>
    <property type="match status" value="1"/>
</dbReference>
<feature type="domain" description="HTH araC/xylS-type" evidence="8">
    <location>
        <begin position="107"/>
        <end position="183"/>
    </location>
</feature>
<dbReference type="SMART" id="SM00342">
    <property type="entry name" value="HTH_ARAC"/>
    <property type="match status" value="1"/>
</dbReference>